<keyword evidence="1 2" id="KW-0727">SH2 domain</keyword>
<dbReference type="Gene3D" id="3.30.505.10">
    <property type="entry name" value="SH2 domain"/>
    <property type="match status" value="1"/>
</dbReference>
<dbReference type="PANTHER" id="PTHR15127">
    <property type="entry name" value="HEAVYWEIGHT, ISOFORM A"/>
    <property type="match status" value="1"/>
</dbReference>
<dbReference type="InterPro" id="IPR051846">
    <property type="entry name" value="SH2_domain_adapters"/>
</dbReference>
<evidence type="ECO:0000313" key="6">
    <source>
        <dbReference type="WBParaSite" id="ASIM_0001152701-mRNA-1"/>
    </source>
</evidence>
<dbReference type="OrthoDB" id="5914531at2759"/>
<reference evidence="6" key="1">
    <citation type="submission" date="2016-04" db="UniProtKB">
        <authorList>
            <consortium name="WormBaseParasite"/>
        </authorList>
    </citation>
    <scope>IDENTIFICATION</scope>
</reference>
<proteinExistence type="predicted"/>
<evidence type="ECO:0000256" key="2">
    <source>
        <dbReference type="PROSITE-ProRule" id="PRU00191"/>
    </source>
</evidence>
<dbReference type="SUPFAM" id="SSF55550">
    <property type="entry name" value="SH2 domain"/>
    <property type="match status" value="1"/>
</dbReference>
<dbReference type="SMART" id="SM00252">
    <property type="entry name" value="SH2"/>
    <property type="match status" value="1"/>
</dbReference>
<protein>
    <submittedName>
        <fullName evidence="6">SH2 domain-containing protein</fullName>
    </submittedName>
</protein>
<dbReference type="PANTHER" id="PTHR15127:SF32">
    <property type="entry name" value="HEAVYWEIGHT, ISOFORM A"/>
    <property type="match status" value="1"/>
</dbReference>
<dbReference type="PROSITE" id="PS50001">
    <property type="entry name" value="SH2"/>
    <property type="match status" value="1"/>
</dbReference>
<gene>
    <name evidence="4" type="ORF">ASIM_LOCUS11085</name>
</gene>
<dbReference type="GO" id="GO:0001784">
    <property type="term" value="F:phosphotyrosine residue binding"/>
    <property type="evidence" value="ECO:0007669"/>
    <property type="project" value="TreeGrafter"/>
</dbReference>
<evidence type="ECO:0000313" key="4">
    <source>
        <dbReference type="EMBL" id="VDK44320.1"/>
    </source>
</evidence>
<reference evidence="4 5" key="2">
    <citation type="submission" date="2018-11" db="EMBL/GenBank/DDBJ databases">
        <authorList>
            <consortium name="Pathogen Informatics"/>
        </authorList>
    </citation>
    <scope>NUCLEOTIDE SEQUENCE [LARGE SCALE GENOMIC DNA]</scope>
</reference>
<accession>A0A158PNC1</accession>
<name>A0A158PNC1_ANISI</name>
<dbReference type="AlphaFoldDB" id="A0A158PNC1"/>
<dbReference type="InterPro" id="IPR000980">
    <property type="entry name" value="SH2"/>
</dbReference>
<evidence type="ECO:0000256" key="1">
    <source>
        <dbReference type="ARBA" id="ARBA00022999"/>
    </source>
</evidence>
<dbReference type="Pfam" id="PF00017">
    <property type="entry name" value="SH2"/>
    <property type="match status" value="1"/>
</dbReference>
<dbReference type="WBParaSite" id="ASIM_0001152701-mRNA-1">
    <property type="protein sequence ID" value="ASIM_0001152701-mRNA-1"/>
    <property type="gene ID" value="ASIM_0001152701"/>
</dbReference>
<dbReference type="InterPro" id="IPR036860">
    <property type="entry name" value="SH2_dom_sf"/>
</dbReference>
<keyword evidence="5" id="KW-1185">Reference proteome</keyword>
<organism evidence="6">
    <name type="scientific">Anisakis simplex</name>
    <name type="common">Herring worm</name>
    <dbReference type="NCBI Taxonomy" id="6269"/>
    <lineage>
        <taxon>Eukaryota</taxon>
        <taxon>Metazoa</taxon>
        <taxon>Ecdysozoa</taxon>
        <taxon>Nematoda</taxon>
        <taxon>Chromadorea</taxon>
        <taxon>Rhabditida</taxon>
        <taxon>Spirurina</taxon>
        <taxon>Ascaridomorpha</taxon>
        <taxon>Ascaridoidea</taxon>
        <taxon>Anisakidae</taxon>
        <taxon>Anisakis</taxon>
        <taxon>Anisakis simplex complex</taxon>
    </lineage>
</organism>
<dbReference type="EMBL" id="UYRR01031039">
    <property type="protein sequence ID" value="VDK44320.1"/>
    <property type="molecule type" value="Genomic_DNA"/>
</dbReference>
<dbReference type="Proteomes" id="UP000267096">
    <property type="component" value="Unassembled WGS sequence"/>
</dbReference>
<evidence type="ECO:0000259" key="3">
    <source>
        <dbReference type="PROSITE" id="PS50001"/>
    </source>
</evidence>
<feature type="domain" description="SH2" evidence="3">
    <location>
        <begin position="37"/>
        <end position="128"/>
    </location>
</feature>
<evidence type="ECO:0000313" key="5">
    <source>
        <dbReference type="Proteomes" id="UP000267096"/>
    </source>
</evidence>
<sequence length="149" mass="17016">MFPVRFQKESFRIFLVLSERLNETGIVKRERYHEEELVHRGVDRLEAERRLLNCRLGSFLVRVRDNGNLALSIRANKGILHIKLELRDDRWVLGEGPSFGSVSTVVSFYRSHELPIRGAERMLLSSPLLVSSSSSSQSSLSSVNSRSFV</sequence>